<dbReference type="PROSITE" id="PS50931">
    <property type="entry name" value="HTH_LYSR"/>
    <property type="match status" value="1"/>
</dbReference>
<comment type="similarity">
    <text evidence="1">Belongs to the LysR transcriptional regulatory family.</text>
</comment>
<dbReference type="SUPFAM" id="SSF53850">
    <property type="entry name" value="Periplasmic binding protein-like II"/>
    <property type="match status" value="1"/>
</dbReference>
<evidence type="ECO:0000256" key="4">
    <source>
        <dbReference type="ARBA" id="ARBA00023163"/>
    </source>
</evidence>
<organism evidence="6 7">
    <name type="scientific">Roseovarius phycicola</name>
    <dbReference type="NCBI Taxonomy" id="3080976"/>
    <lineage>
        <taxon>Bacteria</taxon>
        <taxon>Pseudomonadati</taxon>
        <taxon>Pseudomonadota</taxon>
        <taxon>Alphaproteobacteria</taxon>
        <taxon>Rhodobacterales</taxon>
        <taxon>Roseobacteraceae</taxon>
        <taxon>Roseovarius</taxon>
    </lineage>
</organism>
<dbReference type="Gene3D" id="1.10.10.10">
    <property type="entry name" value="Winged helix-like DNA-binding domain superfamily/Winged helix DNA-binding domain"/>
    <property type="match status" value="1"/>
</dbReference>
<evidence type="ECO:0000256" key="1">
    <source>
        <dbReference type="ARBA" id="ARBA00009437"/>
    </source>
</evidence>
<dbReference type="PANTHER" id="PTHR30579:SF7">
    <property type="entry name" value="HTH-TYPE TRANSCRIPTIONAL REGULATOR LRHA-RELATED"/>
    <property type="match status" value="1"/>
</dbReference>
<evidence type="ECO:0000259" key="5">
    <source>
        <dbReference type="PROSITE" id="PS50931"/>
    </source>
</evidence>
<gene>
    <name evidence="6" type="ORF">RZ517_07255</name>
</gene>
<dbReference type="InterPro" id="IPR036388">
    <property type="entry name" value="WH-like_DNA-bd_sf"/>
</dbReference>
<dbReference type="InterPro" id="IPR050176">
    <property type="entry name" value="LTTR"/>
</dbReference>
<name>A0ABZ2HQP9_9RHOB</name>
<accession>A0ABZ2HQP9</accession>
<protein>
    <submittedName>
        <fullName evidence="6">LysR family transcriptional regulator</fullName>
    </submittedName>
</protein>
<sequence>MRNLDMTTLRSFMTVAEQGGVTRAAQVLNLTQSAVSMQLKRLEEMLGIELMDRSNRRIALTASGEQLLTYARRIVDLNDEAVGRLADEVFEGELTLGVPHDIVYPVIPRVLKTFNSVFPRVNVALKSSSTVKLHEALKRGEVDLILTTEEQLSPGGETLAEMPLKWVGAMGGQAWRKRPLRLGFCKFCIFRPIVLRRLDAMGIPWELAIESDEDRSVEALISADLAVGALLESSIPPHQEAINAPGQLPDLGIQRINMYGASGRDEIATKLADLLRQGYCATPPALLRQA</sequence>
<reference evidence="6 7" key="1">
    <citation type="submission" date="2023-10" db="EMBL/GenBank/DDBJ databases">
        <title>Roseovarius strain S88 nov., isolated from a marine algae.</title>
        <authorList>
            <person name="Lee M.W."/>
            <person name="Lee J.K."/>
            <person name="Kim J.M."/>
            <person name="Choi D.G."/>
            <person name="Baek J.H."/>
            <person name="Bayburt H."/>
            <person name="Jung J.J."/>
            <person name="Han D.M."/>
            <person name="Jeon C.O."/>
        </authorList>
    </citation>
    <scope>NUCLEOTIDE SEQUENCE [LARGE SCALE GENOMIC DNA]</scope>
    <source>
        <strain evidence="6 7">S88</strain>
    </source>
</reference>
<dbReference type="PANTHER" id="PTHR30579">
    <property type="entry name" value="TRANSCRIPTIONAL REGULATOR"/>
    <property type="match status" value="1"/>
</dbReference>
<evidence type="ECO:0000256" key="3">
    <source>
        <dbReference type="ARBA" id="ARBA00023125"/>
    </source>
</evidence>
<dbReference type="Proteomes" id="UP001364156">
    <property type="component" value="Chromosome"/>
</dbReference>
<dbReference type="Gene3D" id="3.40.190.10">
    <property type="entry name" value="Periplasmic binding protein-like II"/>
    <property type="match status" value="2"/>
</dbReference>
<proteinExistence type="inferred from homology"/>
<keyword evidence="4" id="KW-0804">Transcription</keyword>
<dbReference type="InterPro" id="IPR005119">
    <property type="entry name" value="LysR_subst-bd"/>
</dbReference>
<dbReference type="RefSeq" id="WP_338550785.1">
    <property type="nucleotide sequence ID" value="NZ_CP146069.1"/>
</dbReference>
<dbReference type="EMBL" id="CP146069">
    <property type="protein sequence ID" value="WWR47958.1"/>
    <property type="molecule type" value="Genomic_DNA"/>
</dbReference>
<feature type="domain" description="HTH lysR-type" evidence="5">
    <location>
        <begin position="4"/>
        <end position="61"/>
    </location>
</feature>
<dbReference type="Pfam" id="PF00126">
    <property type="entry name" value="HTH_1"/>
    <property type="match status" value="1"/>
</dbReference>
<dbReference type="InterPro" id="IPR000847">
    <property type="entry name" value="LysR_HTH_N"/>
</dbReference>
<dbReference type="SUPFAM" id="SSF46785">
    <property type="entry name" value="Winged helix' DNA-binding domain"/>
    <property type="match status" value="1"/>
</dbReference>
<evidence type="ECO:0000256" key="2">
    <source>
        <dbReference type="ARBA" id="ARBA00023015"/>
    </source>
</evidence>
<evidence type="ECO:0000313" key="6">
    <source>
        <dbReference type="EMBL" id="WWR47958.1"/>
    </source>
</evidence>
<evidence type="ECO:0000313" key="7">
    <source>
        <dbReference type="Proteomes" id="UP001364156"/>
    </source>
</evidence>
<dbReference type="PRINTS" id="PR00039">
    <property type="entry name" value="HTHLYSR"/>
</dbReference>
<keyword evidence="7" id="KW-1185">Reference proteome</keyword>
<dbReference type="Pfam" id="PF03466">
    <property type="entry name" value="LysR_substrate"/>
    <property type="match status" value="1"/>
</dbReference>
<dbReference type="InterPro" id="IPR036390">
    <property type="entry name" value="WH_DNA-bd_sf"/>
</dbReference>
<keyword evidence="3" id="KW-0238">DNA-binding</keyword>
<keyword evidence="2" id="KW-0805">Transcription regulation</keyword>